<evidence type="ECO:0000259" key="6">
    <source>
        <dbReference type="PROSITE" id="PS50181"/>
    </source>
</evidence>
<keyword evidence="3" id="KW-0009">Actin-binding</keyword>
<protein>
    <submittedName>
        <fullName evidence="7">Phosphatase and actin regulator 4</fullName>
    </submittedName>
</protein>
<dbReference type="InterPro" id="IPR036047">
    <property type="entry name" value="F-box-like_dom_sf"/>
</dbReference>
<evidence type="ECO:0000256" key="4">
    <source>
        <dbReference type="PROSITE-ProRule" id="PRU00401"/>
    </source>
</evidence>
<feature type="domain" description="F-box" evidence="6">
    <location>
        <begin position="174"/>
        <end position="221"/>
    </location>
</feature>
<dbReference type="PANTHER" id="PTHR12751">
    <property type="entry name" value="PHOSPHATASE AND ACTIN REGULATOR PHACTR"/>
    <property type="match status" value="1"/>
</dbReference>
<dbReference type="PROSITE" id="PS51073">
    <property type="entry name" value="RPEL"/>
    <property type="match status" value="1"/>
</dbReference>
<evidence type="ECO:0000313" key="7">
    <source>
        <dbReference type="EMBL" id="KPJ15031.1"/>
    </source>
</evidence>
<evidence type="ECO:0000313" key="8">
    <source>
        <dbReference type="Proteomes" id="UP000053240"/>
    </source>
</evidence>
<dbReference type="Pfam" id="PF02755">
    <property type="entry name" value="RPEL"/>
    <property type="match status" value="1"/>
</dbReference>
<gene>
    <name evidence="7" type="ORF">RR48_09058</name>
</gene>
<dbReference type="Gene3D" id="3.40.1000.30">
    <property type="match status" value="1"/>
</dbReference>
<dbReference type="GO" id="GO:0030036">
    <property type="term" value="P:actin cytoskeleton organization"/>
    <property type="evidence" value="ECO:0007669"/>
    <property type="project" value="TreeGrafter"/>
</dbReference>
<organism evidence="7 8">
    <name type="scientific">Papilio machaon</name>
    <name type="common">Old World swallowtail butterfly</name>
    <dbReference type="NCBI Taxonomy" id="76193"/>
    <lineage>
        <taxon>Eukaryota</taxon>
        <taxon>Metazoa</taxon>
        <taxon>Ecdysozoa</taxon>
        <taxon>Arthropoda</taxon>
        <taxon>Hexapoda</taxon>
        <taxon>Insecta</taxon>
        <taxon>Pterygota</taxon>
        <taxon>Neoptera</taxon>
        <taxon>Endopterygota</taxon>
        <taxon>Lepidoptera</taxon>
        <taxon>Glossata</taxon>
        <taxon>Ditrysia</taxon>
        <taxon>Papilionoidea</taxon>
        <taxon>Papilionidae</taxon>
        <taxon>Papilioninae</taxon>
        <taxon>Papilio</taxon>
    </lineage>
</organism>
<dbReference type="Gene3D" id="1.20.1280.50">
    <property type="match status" value="1"/>
</dbReference>
<evidence type="ECO:0000256" key="2">
    <source>
        <dbReference type="ARBA" id="ARBA00022737"/>
    </source>
</evidence>
<keyword evidence="8" id="KW-1185">Reference proteome</keyword>
<evidence type="ECO:0000256" key="3">
    <source>
        <dbReference type="ARBA" id="ARBA00023203"/>
    </source>
</evidence>
<dbReference type="InterPro" id="IPR004018">
    <property type="entry name" value="RPEL_repeat"/>
</dbReference>
<comment type="similarity">
    <text evidence="1">Belongs to the phosphatase and actin regulator family.</text>
</comment>
<dbReference type="SUPFAM" id="SSF81383">
    <property type="entry name" value="F-box domain"/>
    <property type="match status" value="1"/>
</dbReference>
<dbReference type="PROSITE" id="PS50181">
    <property type="entry name" value="FBOX"/>
    <property type="match status" value="1"/>
</dbReference>
<dbReference type="SMART" id="SM00707">
    <property type="entry name" value="RPEL"/>
    <property type="match status" value="1"/>
</dbReference>
<feature type="compositionally biased region" description="Gly residues" evidence="5">
    <location>
        <begin position="558"/>
        <end position="570"/>
    </location>
</feature>
<proteinExistence type="inferred from homology"/>
<dbReference type="STRING" id="76193.A0A194RGH2"/>
<dbReference type="GO" id="GO:0003779">
    <property type="term" value="F:actin binding"/>
    <property type="evidence" value="ECO:0007669"/>
    <property type="project" value="UniProtKB-KW"/>
</dbReference>
<dbReference type="EMBL" id="KQ460398">
    <property type="protein sequence ID" value="KPJ15031.1"/>
    <property type="molecule type" value="Genomic_DNA"/>
</dbReference>
<evidence type="ECO:0000256" key="5">
    <source>
        <dbReference type="SAM" id="MobiDB-lite"/>
    </source>
</evidence>
<evidence type="ECO:0000256" key="1">
    <source>
        <dbReference type="ARBA" id="ARBA00009795"/>
    </source>
</evidence>
<name>A0A194RGH2_PAPMA</name>
<keyword evidence="2" id="KW-0677">Repeat</keyword>
<feature type="region of interest" description="Disordered" evidence="5">
    <location>
        <begin position="532"/>
        <end position="570"/>
    </location>
</feature>
<feature type="region of interest" description="Disordered" evidence="5">
    <location>
        <begin position="719"/>
        <end position="748"/>
    </location>
</feature>
<feature type="compositionally biased region" description="Acidic residues" evidence="5">
    <location>
        <begin position="542"/>
        <end position="551"/>
    </location>
</feature>
<dbReference type="AlphaFoldDB" id="A0A194RGH2"/>
<feature type="compositionally biased region" description="Pro residues" evidence="5">
    <location>
        <begin position="724"/>
        <end position="734"/>
    </location>
</feature>
<dbReference type="PANTHER" id="PTHR12751:SF18">
    <property type="entry name" value="PHOSPHATASE AND ACTIN REGULATOR 1"/>
    <property type="match status" value="1"/>
</dbReference>
<dbReference type="InParanoid" id="A0A194RGH2"/>
<accession>A0A194RGH2</accession>
<sequence length="748" mass="81168">MSLKLEDSTIENISSLLDTLSREVLSQNKGTEPVQNDLFYVLIIVLMLENGFLPVINDSEVMENINSYDVQHLIPKKLETGLYEAKFVMFGCPDFPLKLIISPLGALMLINLMINDMNGEIYSVCLPISRYVVSPRASTIPMIFRDLKHLSVTFKNKVLSAVKSKILSYYGYPSASLVGLPDEIIMFNILPYLPVRDVLNISETCKRLKAVASNEGLWREMYKRDFKDNTSVETSQTEDKGIQGVQAVGKGGRHLSLPIESSATNGDLWPSAVIICDVGLVEVSGVVEGPRLTRERPPWRYYGSMLTHSRSDGDFPIYTKVMARIGERRAAWRRRARRVVRLECKLQGSRRRPRAPALPLLPARPHARQSIVVRLSRRSCVVLVSTIRTEDVVRATWLHVVDMSLSAPAQAVRGTRTNSLDQLDFQERRQLIASSLSLTDFLHVGAKEVAAVAAKKQNGSAVRTNSLGSGARTPPAERTKSKFSAFGRLFKPWKWKRKKKSEKFEAASRTLERKISVRANRDELVQKGILLPESPVTPVPEGNEDAPAEYNEETRSEPGGGGGGAGGGMGAMHAALQAQLASQLAQQAQQAQHAALAAAVAAAAAAHHHHQNNNVIDEDAPAEYNEETRSEPGGGGGGAGGGMGAMHAALQAQLASQLAQQAQQAQHAALAAAVAAAAAAHHHHQNNNVIETCVVFTSGEKQRVAGISGFLALAAAGRTASVDPPAPPPLPPRRCPIDVTDSSNHADT</sequence>
<feature type="repeat" description="RPEL" evidence="4">
    <location>
        <begin position="509"/>
        <end position="534"/>
    </location>
</feature>
<dbReference type="InterPro" id="IPR001810">
    <property type="entry name" value="F-box_dom"/>
</dbReference>
<reference evidence="7 8" key="1">
    <citation type="journal article" date="2015" name="Nat. Commun.">
        <title>Outbred genome sequencing and CRISPR/Cas9 gene editing in butterflies.</title>
        <authorList>
            <person name="Li X."/>
            <person name="Fan D."/>
            <person name="Zhang W."/>
            <person name="Liu G."/>
            <person name="Zhang L."/>
            <person name="Zhao L."/>
            <person name="Fang X."/>
            <person name="Chen L."/>
            <person name="Dong Y."/>
            <person name="Chen Y."/>
            <person name="Ding Y."/>
            <person name="Zhao R."/>
            <person name="Feng M."/>
            <person name="Zhu Y."/>
            <person name="Feng Y."/>
            <person name="Jiang X."/>
            <person name="Zhu D."/>
            <person name="Xiang H."/>
            <person name="Feng X."/>
            <person name="Li S."/>
            <person name="Wang J."/>
            <person name="Zhang G."/>
            <person name="Kronforst M.R."/>
            <person name="Wang W."/>
        </authorList>
    </citation>
    <scope>NUCLEOTIDE SEQUENCE [LARGE SCALE GENOMIC DNA]</scope>
    <source>
        <strain evidence="7">Ya'a_city_454_Pm</strain>
        <tissue evidence="7">Whole body</tissue>
    </source>
</reference>
<dbReference type="Pfam" id="PF12937">
    <property type="entry name" value="F-box-like"/>
    <property type="match status" value="1"/>
</dbReference>
<dbReference type="Proteomes" id="UP000053240">
    <property type="component" value="Unassembled WGS sequence"/>
</dbReference>